<organism evidence="2 3">
    <name type="scientific">Melipona quadrifasciata</name>
    <dbReference type="NCBI Taxonomy" id="166423"/>
    <lineage>
        <taxon>Eukaryota</taxon>
        <taxon>Metazoa</taxon>
        <taxon>Ecdysozoa</taxon>
        <taxon>Arthropoda</taxon>
        <taxon>Hexapoda</taxon>
        <taxon>Insecta</taxon>
        <taxon>Pterygota</taxon>
        <taxon>Neoptera</taxon>
        <taxon>Endopterygota</taxon>
        <taxon>Hymenoptera</taxon>
        <taxon>Apocrita</taxon>
        <taxon>Aculeata</taxon>
        <taxon>Apoidea</taxon>
        <taxon>Anthophila</taxon>
        <taxon>Apidae</taxon>
        <taxon>Melipona</taxon>
    </lineage>
</organism>
<feature type="compositionally biased region" description="Basic and acidic residues" evidence="1">
    <location>
        <begin position="240"/>
        <end position="252"/>
    </location>
</feature>
<dbReference type="AlphaFoldDB" id="A0A0M9A5M2"/>
<evidence type="ECO:0000256" key="1">
    <source>
        <dbReference type="SAM" id="MobiDB-lite"/>
    </source>
</evidence>
<feature type="compositionally biased region" description="Acidic residues" evidence="1">
    <location>
        <begin position="229"/>
        <end position="239"/>
    </location>
</feature>
<feature type="compositionally biased region" description="Basic and acidic residues" evidence="1">
    <location>
        <begin position="195"/>
        <end position="215"/>
    </location>
</feature>
<gene>
    <name evidence="2" type="ORF">WN51_09385</name>
</gene>
<dbReference type="Proteomes" id="UP000053105">
    <property type="component" value="Unassembled WGS sequence"/>
</dbReference>
<feature type="compositionally biased region" description="Basic and acidic residues" evidence="1">
    <location>
        <begin position="162"/>
        <end position="184"/>
    </location>
</feature>
<proteinExistence type="predicted"/>
<protein>
    <submittedName>
        <fullName evidence="2">Uncharacterized protein</fullName>
    </submittedName>
</protein>
<reference evidence="2 3" key="1">
    <citation type="submission" date="2015-07" db="EMBL/GenBank/DDBJ databases">
        <title>The genome of Melipona quadrifasciata.</title>
        <authorList>
            <person name="Pan H."/>
            <person name="Kapheim K."/>
        </authorList>
    </citation>
    <scope>NUCLEOTIDE SEQUENCE [LARGE SCALE GENOMIC DNA]</scope>
    <source>
        <strain evidence="2">0111107301</strain>
        <tissue evidence="2">Whole body</tissue>
    </source>
</reference>
<sequence>MELNQDPQLQYISRLGSTSSFYVISYEIERRYFNINSVRITVQMRKGVAFTNLNLKNAQYDDVGTLDCGNDPSDGKMFLPLSCDTLFKNPGGLVVVISGSRHLSWSTCLTVYKWETYKTLGTGLVIRGSGGKSMQALLRNKRPGSITLEEIGISPGQILNDESLRGNRETENVETKNENRRQIDPRLSALASGIDAERKKQQIGELDARTDRSEEQNSSSPRSKKSAEREEEEEEEEEEEGKKEEDEGERAATSRLEVFRRDIKAGISNGAKAIVNEVLVWPFSSRDPLSSFSSPLSSLSIRCVSQRNKSLCAITHQLMILTKNREDEKHNLKTTLGVVASEQFSFNAGAREPAIERASALLGRREHAYILRDVGPSIKPRALACTAEVKSQMDYKEERGTGGLGKGGPTCEKTVRWGRAGWAADFVLIILNGGRRLFKAANNEGWWPQPPSPGPYGPPPATRPPVFKKMFNAAESKTRNENFTETVLPGKNKTKISRSEKSTNEASYVLLYRCKIDIDVLLNLR</sequence>
<accession>A0A0M9A5M2</accession>
<evidence type="ECO:0000313" key="2">
    <source>
        <dbReference type="EMBL" id="KOX77720.1"/>
    </source>
</evidence>
<name>A0A0M9A5M2_9HYME</name>
<dbReference type="EMBL" id="KQ435729">
    <property type="protein sequence ID" value="KOX77720.1"/>
    <property type="molecule type" value="Genomic_DNA"/>
</dbReference>
<evidence type="ECO:0000313" key="3">
    <source>
        <dbReference type="Proteomes" id="UP000053105"/>
    </source>
</evidence>
<dbReference type="OrthoDB" id="10620339at2759"/>
<keyword evidence="3" id="KW-1185">Reference proteome</keyword>
<feature type="region of interest" description="Disordered" evidence="1">
    <location>
        <begin position="158"/>
        <end position="252"/>
    </location>
</feature>